<dbReference type="InterPro" id="IPR001646">
    <property type="entry name" value="5peptide_repeat"/>
</dbReference>
<dbReference type="Pfam" id="PF13576">
    <property type="entry name" value="Pentapeptide_3"/>
    <property type="match status" value="1"/>
</dbReference>
<protein>
    <submittedName>
        <fullName evidence="2">Pentapeptide repeat-containing protein</fullName>
    </submittedName>
</protein>
<dbReference type="EMBL" id="QTQV01000007">
    <property type="protein sequence ID" value="RQT16378.1"/>
    <property type="molecule type" value="Genomic_DNA"/>
</dbReference>
<accession>A0A3N8PXS7</accession>
<dbReference type="RefSeq" id="WP_124579031.1">
    <property type="nucleotide sequence ID" value="NZ_QTQV01000007.1"/>
</dbReference>
<evidence type="ECO:0000256" key="1">
    <source>
        <dbReference type="ARBA" id="ARBA00022737"/>
    </source>
</evidence>
<name>A0A3N8PXS7_9BURK</name>
<reference evidence="2 3" key="1">
    <citation type="submission" date="2018-08" db="EMBL/GenBank/DDBJ databases">
        <title>Comparative analysis of Burkholderia isolates from Puerto Rico.</title>
        <authorList>
            <person name="Hall C."/>
            <person name="Sahl J."/>
            <person name="Wagner D."/>
        </authorList>
    </citation>
    <scope>NUCLEOTIDE SEQUENCE [LARGE SCALE GENOMIC DNA]</scope>
    <source>
        <strain evidence="2 3">Bp9025</strain>
    </source>
</reference>
<keyword evidence="1" id="KW-0677">Repeat</keyword>
<dbReference type="PANTHER" id="PTHR47485">
    <property type="entry name" value="THYLAKOID LUMENAL 17.4 KDA PROTEIN, CHLOROPLASTIC"/>
    <property type="match status" value="1"/>
</dbReference>
<comment type="caution">
    <text evidence="2">The sequence shown here is derived from an EMBL/GenBank/DDBJ whole genome shotgun (WGS) entry which is preliminary data.</text>
</comment>
<proteinExistence type="predicted"/>
<dbReference type="AlphaFoldDB" id="A0A3N8PXS7"/>
<organism evidence="2 3">
    <name type="scientific">Burkholderia contaminans</name>
    <dbReference type="NCBI Taxonomy" id="488447"/>
    <lineage>
        <taxon>Bacteria</taxon>
        <taxon>Pseudomonadati</taxon>
        <taxon>Pseudomonadota</taxon>
        <taxon>Betaproteobacteria</taxon>
        <taxon>Burkholderiales</taxon>
        <taxon>Burkholderiaceae</taxon>
        <taxon>Burkholderia</taxon>
        <taxon>Burkholderia cepacia complex</taxon>
    </lineage>
</organism>
<dbReference type="Pfam" id="PF00805">
    <property type="entry name" value="Pentapeptide"/>
    <property type="match status" value="1"/>
</dbReference>
<dbReference type="PANTHER" id="PTHR47485:SF1">
    <property type="entry name" value="THYLAKOID LUMENAL 17.4 KDA PROTEIN, CHLOROPLASTIC"/>
    <property type="match status" value="1"/>
</dbReference>
<evidence type="ECO:0000313" key="3">
    <source>
        <dbReference type="Proteomes" id="UP000277921"/>
    </source>
</evidence>
<gene>
    <name evidence="2" type="ORF">DF051_14665</name>
</gene>
<evidence type="ECO:0000313" key="2">
    <source>
        <dbReference type="EMBL" id="RQT16378.1"/>
    </source>
</evidence>
<dbReference type="Proteomes" id="UP000277921">
    <property type="component" value="Unassembled WGS sequence"/>
</dbReference>
<sequence>MTRLSYEESCRRLQEHRLDPDSIPPIPDRLPQADDLEPLGVSFFRVFLGDREDMSNLTLPRTFFGRSEFNGVRFCNTELTESNLCWNDFVDVDFSSAVLTRSDLRASLFDRVRFTGADLSFADLRQSSFVQCDFGEAIMTGVIMTHAGGKALELSEKQRQEIAWTDNEGPEPAGG</sequence>
<dbReference type="SUPFAM" id="SSF141571">
    <property type="entry name" value="Pentapeptide repeat-like"/>
    <property type="match status" value="1"/>
</dbReference>
<dbReference type="Gene3D" id="2.160.20.80">
    <property type="entry name" value="E3 ubiquitin-protein ligase SopA"/>
    <property type="match status" value="1"/>
</dbReference>